<reference evidence="1 2" key="1">
    <citation type="submission" date="2011-05" db="EMBL/GenBank/DDBJ databases">
        <title>Whole genome shotgun sequence of Gordonia alkanivorans NBRC 16433.</title>
        <authorList>
            <person name="Hosoyama A."/>
            <person name="Nakamura S."/>
            <person name="Takarada H."/>
            <person name="Tsuchikane K."/>
            <person name="Yamazaki S."/>
            <person name="Fujita N."/>
        </authorList>
    </citation>
    <scope>NUCLEOTIDE SEQUENCE [LARGE SCALE GENOMIC DNA]</scope>
    <source>
        <strain evidence="1 2">NBRC 16433</strain>
    </source>
</reference>
<name>F9VTU6_9ACTN</name>
<dbReference type="EMBL" id="BACI01000047">
    <property type="protein sequence ID" value="GAA12035.1"/>
    <property type="molecule type" value="Genomic_DNA"/>
</dbReference>
<dbReference type="eggNOG" id="ENOG5030K95">
    <property type="taxonomic scope" value="Bacteria"/>
</dbReference>
<dbReference type="AlphaFoldDB" id="F9VTU6"/>
<dbReference type="Proteomes" id="UP000003558">
    <property type="component" value="Unassembled WGS sequence"/>
</dbReference>
<evidence type="ECO:0000313" key="2">
    <source>
        <dbReference type="Proteomes" id="UP000003558"/>
    </source>
</evidence>
<proteinExistence type="predicted"/>
<evidence type="ECO:0000313" key="1">
    <source>
        <dbReference type="EMBL" id="GAA12035.1"/>
    </source>
</evidence>
<organism evidence="1 2">
    <name type="scientific">Gordonia alkanivorans NBRC 16433</name>
    <dbReference type="NCBI Taxonomy" id="1027371"/>
    <lineage>
        <taxon>Bacteria</taxon>
        <taxon>Bacillati</taxon>
        <taxon>Actinomycetota</taxon>
        <taxon>Actinomycetes</taxon>
        <taxon>Mycobacteriales</taxon>
        <taxon>Gordoniaceae</taxon>
        <taxon>Gordonia</taxon>
    </lineage>
</organism>
<sequence>MGDPPDAEAAARAGRHILPRDASAIVTVANGLSRHVTRPIDAIHAATVARKRAAIVSEFLPDFGIST</sequence>
<gene>
    <name evidence="1" type="ORF">GOALK_047_00580</name>
</gene>
<protein>
    <submittedName>
        <fullName evidence="1">Uncharacterized protein</fullName>
    </submittedName>
</protein>
<accession>F9VTU6</accession>
<comment type="caution">
    <text evidence="1">The sequence shown here is derived from an EMBL/GenBank/DDBJ whole genome shotgun (WGS) entry which is preliminary data.</text>
</comment>